<reference evidence="1 2" key="1">
    <citation type="journal article" date="2000" name="Nucleic Acids Res.">
        <title>Complete genome sequence of the alkaliphilic bacterium Bacillus halodurans and genomic sequence comparison with Bacillus subtilis.</title>
        <authorList>
            <person name="Takami H."/>
            <person name="Nakasone K."/>
            <person name="Takaki Y."/>
            <person name="Maeno G."/>
            <person name="Sasaki R."/>
            <person name="Masui N."/>
            <person name="Fuji F."/>
            <person name="Hirama C."/>
            <person name="Nakamura Y."/>
            <person name="Ogasawara N."/>
            <person name="Kuhara S."/>
            <person name="Horikoshi K."/>
        </authorList>
    </citation>
    <scope>NUCLEOTIDE SEQUENCE [LARGE SCALE GENOMIC DNA]</scope>
    <source>
        <strain evidence="2">ATCC BAA-125 / DSM 18197 / FERM 7344 / JCM 9153 / C-125</strain>
    </source>
</reference>
<dbReference type="Proteomes" id="UP000001258">
    <property type="component" value="Chromosome"/>
</dbReference>
<keyword evidence="2" id="KW-1185">Reference proteome</keyword>
<organism evidence="1 2">
    <name type="scientific">Halalkalibacterium halodurans (strain ATCC BAA-125 / DSM 18197 / FERM 7344 / JCM 9153 / C-125)</name>
    <name type="common">Bacillus halodurans</name>
    <dbReference type="NCBI Taxonomy" id="272558"/>
    <lineage>
        <taxon>Bacteria</taxon>
        <taxon>Bacillati</taxon>
        <taxon>Bacillota</taxon>
        <taxon>Bacilli</taxon>
        <taxon>Bacillales</taxon>
        <taxon>Bacillaceae</taxon>
        <taxon>Halalkalibacterium (ex Joshi et al. 2022)</taxon>
    </lineage>
</organism>
<dbReference type="HOGENOM" id="CLU_2091872_0_0_9"/>
<dbReference type="eggNOG" id="ENOG5030D8P">
    <property type="taxonomic scope" value="Bacteria"/>
</dbReference>
<name>Q9K8E3_HALH5</name>
<dbReference type="EMBL" id="BA000004">
    <property type="protein sequence ID" value="BAB06782.1"/>
    <property type="molecule type" value="Genomic_DNA"/>
</dbReference>
<dbReference type="KEGG" id="bha:BH3063"/>
<evidence type="ECO:0000313" key="2">
    <source>
        <dbReference type="Proteomes" id="UP000001258"/>
    </source>
</evidence>
<protein>
    <submittedName>
        <fullName evidence="1">BH3063 protein</fullName>
    </submittedName>
</protein>
<proteinExistence type="predicted"/>
<dbReference type="PIR" id="G84032">
    <property type="entry name" value="G84032"/>
</dbReference>
<dbReference type="AlphaFoldDB" id="Q9K8E3"/>
<dbReference type="OrthoDB" id="2913806at2"/>
<gene>
    <name evidence="1" type="ordered locus">BH3063</name>
</gene>
<sequence length="116" mass="13898">MLVENGRMKCKTEEESDFYELLIQENLYPTLNYHVGSIPVHFALVPFKLALIERHSHMNEKRLMKRLKKRKWDVLFFSRERLATEHGRRLLVNDIYHILSQKPSFSLFETKKGLSH</sequence>
<dbReference type="RefSeq" id="WP_010899207.1">
    <property type="nucleotide sequence ID" value="NC_002570.2"/>
</dbReference>
<accession>Q9K8E3</accession>
<evidence type="ECO:0000313" key="1">
    <source>
        <dbReference type="EMBL" id="BAB06782.1"/>
    </source>
</evidence>